<keyword evidence="2" id="KW-1185">Reference proteome</keyword>
<evidence type="ECO:0000313" key="1">
    <source>
        <dbReference type="EMBL" id="CRK89470.1"/>
    </source>
</evidence>
<dbReference type="Proteomes" id="UP000183832">
    <property type="component" value="Unassembled WGS sequence"/>
</dbReference>
<name>A0A1J1HSL7_9DIPT</name>
<accession>A0A1J1HSL7</accession>
<reference evidence="1 2" key="1">
    <citation type="submission" date="2015-04" db="EMBL/GenBank/DDBJ databases">
        <authorList>
            <person name="Syromyatnikov M.Y."/>
            <person name="Popov V.N."/>
        </authorList>
    </citation>
    <scope>NUCLEOTIDE SEQUENCE [LARGE SCALE GENOMIC DNA]</scope>
</reference>
<organism evidence="1 2">
    <name type="scientific">Clunio marinus</name>
    <dbReference type="NCBI Taxonomy" id="568069"/>
    <lineage>
        <taxon>Eukaryota</taxon>
        <taxon>Metazoa</taxon>
        <taxon>Ecdysozoa</taxon>
        <taxon>Arthropoda</taxon>
        <taxon>Hexapoda</taxon>
        <taxon>Insecta</taxon>
        <taxon>Pterygota</taxon>
        <taxon>Neoptera</taxon>
        <taxon>Endopterygota</taxon>
        <taxon>Diptera</taxon>
        <taxon>Nematocera</taxon>
        <taxon>Chironomoidea</taxon>
        <taxon>Chironomidae</taxon>
        <taxon>Clunio</taxon>
    </lineage>
</organism>
<evidence type="ECO:0000313" key="2">
    <source>
        <dbReference type="Proteomes" id="UP000183832"/>
    </source>
</evidence>
<dbReference type="EMBL" id="CVRI01000012">
    <property type="protein sequence ID" value="CRK89470.1"/>
    <property type="molecule type" value="Genomic_DNA"/>
</dbReference>
<dbReference type="AlphaFoldDB" id="A0A1J1HSL7"/>
<dbReference type="OrthoDB" id="6763801at2759"/>
<sequence>MESFISELTQRKSEEFNKLRMNIKLNKVQNEITSIELQTSIEEIYNCLDTHDGERLMIEIDKCLQKTDCKLPRYVLCETSEYASANGNAELFTILQTFIKMTDENFYKSNYMYFKSLSLELDWRSGKNIDQVLEEFEINYRKSFSDQTLLKHMTKLCNVVMQDAVEKRGESTVIKIKHRIEKISEETKDYQLLFILWRKLFESFWFSDQQLASELVEKHVQLRKVLCKQSTVLSFIYLRHNNIELVHQLIQIFLRFNMTKQVEVLVRMLFEFECWRKNLNAVLQIVQLCLKLDIQLSEEENKKFLDLLLKRPRDVEADEEKKRMAEKIPIQKYQFKF</sequence>
<proteinExistence type="predicted"/>
<gene>
    <name evidence="1" type="ORF">CLUMA_CG003208</name>
</gene>
<protein>
    <submittedName>
        <fullName evidence="1">CLUMA_CG003208, isoform A</fullName>
    </submittedName>
</protein>